<keyword evidence="5" id="KW-1185">Reference proteome</keyword>
<proteinExistence type="predicted"/>
<evidence type="ECO:0000259" key="3">
    <source>
        <dbReference type="Pfam" id="PF02557"/>
    </source>
</evidence>
<comment type="caution">
    <text evidence="4">The sequence shown here is derived from an EMBL/GenBank/DDBJ whole genome shotgun (WGS) entry which is preliminary data.</text>
</comment>
<evidence type="ECO:0000313" key="5">
    <source>
        <dbReference type="Proteomes" id="UP001180715"/>
    </source>
</evidence>
<feature type="compositionally biased region" description="Basic and acidic residues" evidence="1">
    <location>
        <begin position="70"/>
        <end position="80"/>
    </location>
</feature>
<keyword evidence="2" id="KW-0812">Transmembrane</keyword>
<reference evidence="4" key="1">
    <citation type="submission" date="2023-07" db="EMBL/GenBank/DDBJ databases">
        <title>Sequencing the genomes of 1000 actinobacteria strains.</title>
        <authorList>
            <person name="Klenk H.-P."/>
        </authorList>
    </citation>
    <scope>NUCLEOTIDE SEQUENCE</scope>
    <source>
        <strain evidence="4">DSM 13068</strain>
    </source>
</reference>
<feature type="region of interest" description="Disordered" evidence="1">
    <location>
        <begin position="40"/>
        <end position="130"/>
    </location>
</feature>
<dbReference type="Pfam" id="PF02557">
    <property type="entry name" value="VanY"/>
    <property type="match status" value="1"/>
</dbReference>
<dbReference type="PANTHER" id="PTHR34385:SF1">
    <property type="entry name" value="PEPTIDOGLYCAN L-ALANYL-D-GLUTAMATE ENDOPEPTIDASE CWLK"/>
    <property type="match status" value="1"/>
</dbReference>
<dbReference type="PANTHER" id="PTHR34385">
    <property type="entry name" value="D-ALANYL-D-ALANINE CARBOXYPEPTIDASE"/>
    <property type="match status" value="1"/>
</dbReference>
<dbReference type="RefSeq" id="WP_310247833.1">
    <property type="nucleotide sequence ID" value="NZ_JAVDXX010000001.1"/>
</dbReference>
<dbReference type="Gene3D" id="3.30.1380.10">
    <property type="match status" value="1"/>
</dbReference>
<dbReference type="Proteomes" id="UP001180715">
    <property type="component" value="Unassembled WGS sequence"/>
</dbReference>
<organism evidence="4 5">
    <name type="scientific">Pseudoglutamicibacter albus</name>
    <dbReference type="NCBI Taxonomy" id="98671"/>
    <lineage>
        <taxon>Bacteria</taxon>
        <taxon>Bacillati</taxon>
        <taxon>Actinomycetota</taxon>
        <taxon>Actinomycetes</taxon>
        <taxon>Micrococcales</taxon>
        <taxon>Micrococcaceae</taxon>
        <taxon>Pseudoglutamicibacter</taxon>
    </lineage>
</organism>
<feature type="compositionally biased region" description="Polar residues" evidence="1">
    <location>
        <begin position="40"/>
        <end position="56"/>
    </location>
</feature>
<dbReference type="InterPro" id="IPR003709">
    <property type="entry name" value="VanY-like_core_dom"/>
</dbReference>
<accession>A0ABU1Z0Z0</accession>
<evidence type="ECO:0000256" key="2">
    <source>
        <dbReference type="SAM" id="Phobius"/>
    </source>
</evidence>
<dbReference type="EMBL" id="JAVDXX010000001">
    <property type="protein sequence ID" value="MDR7294272.1"/>
    <property type="molecule type" value="Genomic_DNA"/>
</dbReference>
<dbReference type="InterPro" id="IPR009045">
    <property type="entry name" value="Zn_M74/Hedgehog-like"/>
</dbReference>
<dbReference type="InterPro" id="IPR058193">
    <property type="entry name" value="VanY/YodJ_core_dom"/>
</dbReference>
<protein>
    <submittedName>
        <fullName evidence="4">LAS superfamily LD-carboxypeptidase LdcB</fullName>
    </submittedName>
</protein>
<name>A0ABU1Z0Z0_9MICC</name>
<keyword evidence="2" id="KW-0472">Membrane</keyword>
<feature type="domain" description="D-alanyl-D-alanine carboxypeptidase-like core" evidence="3">
    <location>
        <begin position="158"/>
        <end position="284"/>
    </location>
</feature>
<dbReference type="InterPro" id="IPR052179">
    <property type="entry name" value="DD-CPase-like"/>
</dbReference>
<dbReference type="SUPFAM" id="SSF55166">
    <property type="entry name" value="Hedgehog/DD-peptidase"/>
    <property type="match status" value="1"/>
</dbReference>
<feature type="transmembrane region" description="Helical" evidence="2">
    <location>
        <begin position="16"/>
        <end position="35"/>
    </location>
</feature>
<evidence type="ECO:0000256" key="1">
    <source>
        <dbReference type="SAM" id="MobiDB-lite"/>
    </source>
</evidence>
<keyword evidence="2" id="KW-1133">Transmembrane helix</keyword>
<evidence type="ECO:0000313" key="4">
    <source>
        <dbReference type="EMBL" id="MDR7294272.1"/>
    </source>
</evidence>
<dbReference type="CDD" id="cd14852">
    <property type="entry name" value="LD-carboxypeptidase"/>
    <property type="match status" value="1"/>
</dbReference>
<gene>
    <name evidence="4" type="ORF">J2S67_001540</name>
</gene>
<sequence>MVGRHAAASTQRIPRWVIPAGAMLAVLALVLVFVLPRFTSGPTNDASGTSTGAFSDTKQRAGANASGTDSDGRGADDDRGSIAGPEVTAPASESESKEREKKQKRSKKPNDKDSKDSAGGSPEIPSDPKNIEVLANKKRPIEPLTYAPTDLVSIGSGQSLRSEAAKAYKKMRDAAAATGVRFHPISGYRSYSQQAATYNHWKATYGQQHADSVSAAPGTSEHQLGLAVDVTDGICKLRRCFGNTEAGQWVAKNAHKYGFVIRYPEGKTDITGYWPEPWHLRYVGVDLAKELTTKGLTLEEHYKWKPDK</sequence>